<dbReference type="InterPro" id="IPR006664">
    <property type="entry name" value="OMP_bac"/>
</dbReference>
<accession>A0ABT8CUZ2</accession>
<evidence type="ECO:0000313" key="9">
    <source>
        <dbReference type="Proteomes" id="UP001242368"/>
    </source>
</evidence>
<dbReference type="Pfam" id="PF00691">
    <property type="entry name" value="OmpA"/>
    <property type="match status" value="1"/>
</dbReference>
<dbReference type="EMBL" id="JAUFQU010000001">
    <property type="protein sequence ID" value="MDN3708319.1"/>
    <property type="molecule type" value="Genomic_DNA"/>
</dbReference>
<evidence type="ECO:0000256" key="4">
    <source>
        <dbReference type="PROSITE-ProRule" id="PRU00473"/>
    </source>
</evidence>
<proteinExistence type="predicted"/>
<dbReference type="InterPro" id="IPR006665">
    <property type="entry name" value="OmpA-like"/>
</dbReference>
<sequence>MENSIIQRIKSYISPELIDNLGFTTNEPEANINKGFDIAIPAILASLFQKDKNALSGLFTSVKSIFTDENTDFATKISSMPSVLSELFDGHKSEVVNSISTAAGIGHGSAETVLNTSALGVFDYLKGIAPDFDLGTIKEFIGTNFSSVSSLLPAGLAIPGITGWTDTHKIDVDPANNVPPPPVTPPVPPTPVETHHYASNEEARRQDKKEGSSILKILIPLLLGIVLIFILYRSCNEHFISTSDTTDRTDTVTTSPASTPLSENTTPATREKLKVELPGGVTLDAYKGGIEDRLVAFLKTDYKGKSEEELKNVWFDFDNLNFETGKAVVTADSKVQLDNIVAILKAFPDAKIKIGGYTDKTGNESYNLKLSTDRAMTVKKYIADAGLGSQVTGAEGYGSEFATRDASASEEERALDRRISVSPR</sequence>
<dbReference type="PRINTS" id="PR01021">
    <property type="entry name" value="OMPADOMAIN"/>
</dbReference>
<feature type="transmembrane region" description="Helical" evidence="6">
    <location>
        <begin position="214"/>
        <end position="232"/>
    </location>
</feature>
<dbReference type="Pfam" id="PF06078">
    <property type="entry name" value="DUF937"/>
    <property type="match status" value="1"/>
</dbReference>
<evidence type="ECO:0000256" key="3">
    <source>
        <dbReference type="ARBA" id="ARBA00023237"/>
    </source>
</evidence>
<dbReference type="InterPro" id="IPR009282">
    <property type="entry name" value="DUF937"/>
</dbReference>
<dbReference type="PANTHER" id="PTHR30329">
    <property type="entry name" value="STATOR ELEMENT OF FLAGELLAR MOTOR COMPLEX"/>
    <property type="match status" value="1"/>
</dbReference>
<protein>
    <submittedName>
        <fullName evidence="8">OmpA family protein</fullName>
    </submittedName>
</protein>
<organism evidence="8 9">
    <name type="scientific">Paenimyroides ceti</name>
    <dbReference type="NCBI Taxonomy" id="395087"/>
    <lineage>
        <taxon>Bacteria</taxon>
        <taxon>Pseudomonadati</taxon>
        <taxon>Bacteroidota</taxon>
        <taxon>Flavobacteriia</taxon>
        <taxon>Flavobacteriales</taxon>
        <taxon>Flavobacteriaceae</taxon>
        <taxon>Paenimyroides</taxon>
    </lineage>
</organism>
<dbReference type="PROSITE" id="PS51123">
    <property type="entry name" value="OMPA_2"/>
    <property type="match status" value="1"/>
</dbReference>
<name>A0ABT8CUZ2_9FLAO</name>
<feature type="domain" description="OmpA-like" evidence="7">
    <location>
        <begin position="309"/>
        <end position="424"/>
    </location>
</feature>
<reference evidence="9" key="1">
    <citation type="journal article" date="2019" name="Int. J. Syst. Evol. Microbiol.">
        <title>The Global Catalogue of Microorganisms (GCM) 10K type strain sequencing project: providing services to taxonomists for standard genome sequencing and annotation.</title>
        <authorList>
            <consortium name="The Broad Institute Genomics Platform"/>
            <consortium name="The Broad Institute Genome Sequencing Center for Infectious Disease"/>
            <person name="Wu L."/>
            <person name="Ma J."/>
        </authorList>
    </citation>
    <scope>NUCLEOTIDE SEQUENCE [LARGE SCALE GENOMIC DNA]</scope>
    <source>
        <strain evidence="9">CECT 7184</strain>
    </source>
</reference>
<evidence type="ECO:0000313" key="8">
    <source>
        <dbReference type="EMBL" id="MDN3708319.1"/>
    </source>
</evidence>
<feature type="region of interest" description="Disordered" evidence="5">
    <location>
        <begin position="401"/>
        <end position="424"/>
    </location>
</feature>
<dbReference type="PANTHER" id="PTHR30329:SF21">
    <property type="entry name" value="LIPOPROTEIN YIAD-RELATED"/>
    <property type="match status" value="1"/>
</dbReference>
<keyword evidence="2 4" id="KW-0472">Membrane</keyword>
<comment type="caution">
    <text evidence="8">The sequence shown here is derived from an EMBL/GenBank/DDBJ whole genome shotgun (WGS) entry which is preliminary data.</text>
</comment>
<keyword evidence="9" id="KW-1185">Reference proteome</keyword>
<feature type="compositionally biased region" description="Basic and acidic residues" evidence="5">
    <location>
        <begin position="410"/>
        <end position="424"/>
    </location>
</feature>
<dbReference type="SUPFAM" id="SSF103088">
    <property type="entry name" value="OmpA-like"/>
    <property type="match status" value="1"/>
</dbReference>
<evidence type="ECO:0000256" key="6">
    <source>
        <dbReference type="SAM" id="Phobius"/>
    </source>
</evidence>
<evidence type="ECO:0000256" key="2">
    <source>
        <dbReference type="ARBA" id="ARBA00023136"/>
    </source>
</evidence>
<feature type="region of interest" description="Disordered" evidence="5">
    <location>
        <begin position="173"/>
        <end position="194"/>
    </location>
</feature>
<evidence type="ECO:0000256" key="5">
    <source>
        <dbReference type="SAM" id="MobiDB-lite"/>
    </source>
</evidence>
<gene>
    <name evidence="8" type="ORF">QW060_14540</name>
</gene>
<dbReference type="Proteomes" id="UP001242368">
    <property type="component" value="Unassembled WGS sequence"/>
</dbReference>
<feature type="compositionally biased region" description="Polar residues" evidence="5">
    <location>
        <begin position="256"/>
        <end position="267"/>
    </location>
</feature>
<dbReference type="RefSeq" id="WP_290364190.1">
    <property type="nucleotide sequence ID" value="NZ_JAUFQU010000001.1"/>
</dbReference>
<dbReference type="InterPro" id="IPR036737">
    <property type="entry name" value="OmpA-like_sf"/>
</dbReference>
<dbReference type="CDD" id="cd07185">
    <property type="entry name" value="OmpA_C-like"/>
    <property type="match status" value="1"/>
</dbReference>
<keyword evidence="6" id="KW-0812">Transmembrane</keyword>
<comment type="subcellular location">
    <subcellularLocation>
        <location evidence="1">Cell outer membrane</location>
    </subcellularLocation>
</comment>
<feature type="compositionally biased region" description="Pro residues" evidence="5">
    <location>
        <begin position="177"/>
        <end position="191"/>
    </location>
</feature>
<evidence type="ECO:0000259" key="7">
    <source>
        <dbReference type="PROSITE" id="PS51123"/>
    </source>
</evidence>
<keyword evidence="6" id="KW-1133">Transmembrane helix</keyword>
<dbReference type="InterPro" id="IPR050330">
    <property type="entry name" value="Bact_OuterMem_StrucFunc"/>
</dbReference>
<feature type="region of interest" description="Disordered" evidence="5">
    <location>
        <begin position="244"/>
        <end position="267"/>
    </location>
</feature>
<dbReference type="Gene3D" id="3.30.1330.60">
    <property type="entry name" value="OmpA-like domain"/>
    <property type="match status" value="1"/>
</dbReference>
<keyword evidence="3" id="KW-0998">Cell outer membrane</keyword>
<evidence type="ECO:0000256" key="1">
    <source>
        <dbReference type="ARBA" id="ARBA00004442"/>
    </source>
</evidence>